<gene>
    <name evidence="7" type="ORF">ATB98_24175</name>
</gene>
<name>A0A178YLP6_SINSA</name>
<dbReference type="PANTHER" id="PTHR11070:SF2">
    <property type="entry name" value="ATP-DEPENDENT DNA HELICASE SRS2"/>
    <property type="match status" value="1"/>
</dbReference>
<keyword evidence="8" id="KW-1185">Reference proteome</keyword>
<keyword evidence="3 7" id="KW-0347">Helicase</keyword>
<evidence type="ECO:0000256" key="1">
    <source>
        <dbReference type="ARBA" id="ARBA00022741"/>
    </source>
</evidence>
<dbReference type="Gene3D" id="3.40.50.300">
    <property type="entry name" value="P-loop containing nucleotide triphosphate hydrolases"/>
    <property type="match status" value="2"/>
</dbReference>
<dbReference type="STRING" id="36856.ATB98_24175"/>
<dbReference type="GO" id="GO:0016787">
    <property type="term" value="F:hydrolase activity"/>
    <property type="evidence" value="ECO:0007669"/>
    <property type="project" value="UniProtKB-KW"/>
</dbReference>
<organism evidence="7 8">
    <name type="scientific">Sinorhizobium saheli</name>
    <dbReference type="NCBI Taxonomy" id="36856"/>
    <lineage>
        <taxon>Bacteria</taxon>
        <taxon>Pseudomonadati</taxon>
        <taxon>Pseudomonadota</taxon>
        <taxon>Alphaproteobacteria</taxon>
        <taxon>Hyphomicrobiales</taxon>
        <taxon>Rhizobiaceae</taxon>
        <taxon>Sinorhizobium/Ensifer group</taxon>
        <taxon>Sinorhizobium</taxon>
    </lineage>
</organism>
<evidence type="ECO:0000313" key="7">
    <source>
        <dbReference type="EMBL" id="OAP48449.1"/>
    </source>
</evidence>
<dbReference type="OrthoDB" id="7211215at2"/>
<reference evidence="7 8" key="1">
    <citation type="submission" date="2015-11" db="EMBL/GenBank/DDBJ databases">
        <title>Ensifer anhuiense sp. nov., an effective nitrogen fixation bacterium with Glycine soja.</title>
        <authorList>
            <person name="Yan H."/>
            <person name="Chen W."/>
        </authorList>
    </citation>
    <scope>NUCLEOTIDE SEQUENCE [LARGE SCALE GENOMIC DNA]</scope>
    <source>
        <strain evidence="7 8">LMG 7837</strain>
    </source>
</reference>
<dbReference type="SUPFAM" id="SSF52540">
    <property type="entry name" value="P-loop containing nucleoside triphosphate hydrolases"/>
    <property type="match status" value="1"/>
</dbReference>
<dbReference type="InterPro" id="IPR027417">
    <property type="entry name" value="P-loop_NTPase"/>
</dbReference>
<evidence type="ECO:0000256" key="3">
    <source>
        <dbReference type="ARBA" id="ARBA00022806"/>
    </source>
</evidence>
<dbReference type="GO" id="GO:0000725">
    <property type="term" value="P:recombinational repair"/>
    <property type="evidence" value="ECO:0007669"/>
    <property type="project" value="TreeGrafter"/>
</dbReference>
<dbReference type="PANTHER" id="PTHR11070">
    <property type="entry name" value="UVRD / RECB / PCRA DNA HELICASE FAMILY MEMBER"/>
    <property type="match status" value="1"/>
</dbReference>
<evidence type="ECO:0000256" key="5">
    <source>
        <dbReference type="ARBA" id="ARBA00034923"/>
    </source>
</evidence>
<evidence type="ECO:0000256" key="4">
    <source>
        <dbReference type="ARBA" id="ARBA00022840"/>
    </source>
</evidence>
<comment type="caution">
    <text evidence="7">The sequence shown here is derived from an EMBL/GenBank/DDBJ whole genome shotgun (WGS) entry which is preliminary data.</text>
</comment>
<dbReference type="GO" id="GO:0005524">
    <property type="term" value="F:ATP binding"/>
    <property type="evidence" value="ECO:0007669"/>
    <property type="project" value="UniProtKB-KW"/>
</dbReference>
<dbReference type="InterPro" id="IPR000212">
    <property type="entry name" value="DNA_helicase_UvrD/REP"/>
</dbReference>
<dbReference type="Pfam" id="PF00580">
    <property type="entry name" value="UvrD-helicase"/>
    <property type="match status" value="1"/>
</dbReference>
<dbReference type="GO" id="GO:0003677">
    <property type="term" value="F:DNA binding"/>
    <property type="evidence" value="ECO:0007669"/>
    <property type="project" value="InterPro"/>
</dbReference>
<evidence type="ECO:0000256" key="2">
    <source>
        <dbReference type="ARBA" id="ARBA00022801"/>
    </source>
</evidence>
<evidence type="ECO:0000259" key="6">
    <source>
        <dbReference type="Pfam" id="PF00580"/>
    </source>
</evidence>
<dbReference type="Proteomes" id="UP000078507">
    <property type="component" value="Unassembled WGS sequence"/>
</dbReference>
<keyword evidence="1" id="KW-0547">Nucleotide-binding</keyword>
<dbReference type="AlphaFoldDB" id="A0A178YLP6"/>
<proteinExistence type="predicted"/>
<dbReference type="GO" id="GO:0043138">
    <property type="term" value="F:3'-5' DNA helicase activity"/>
    <property type="evidence" value="ECO:0007669"/>
    <property type="project" value="TreeGrafter"/>
</dbReference>
<dbReference type="EMBL" id="LNQB01000061">
    <property type="protein sequence ID" value="OAP48449.1"/>
    <property type="molecule type" value="Genomic_DNA"/>
</dbReference>
<accession>A0A178YLP6</accession>
<keyword evidence="4" id="KW-0067">ATP-binding</keyword>
<protein>
    <recommendedName>
        <fullName evidence="5">DNA 3'-5' helicase II</fullName>
    </recommendedName>
</protein>
<sequence>MAEGDIDLLAIRRGSVTAPAGCGKTQLIVDSLIRHSDRKPILILTHTNAGVSVLRSRLERAGVPSRSYRLATLDGWALRTLNTFPTRSGIDIRHLALDDPRNDYPAIKLAAAALFEGKHLDDIMDASYSRVIVDEYQDCGHEQHRMVSHLSTVIPTVVLGDPMQEIFSWQGPHPHWDHDVCSTFSSAGELTKPWRWIRAGAPAFGEWLLEARAILVAGGRIDLRTAPPEVEWVELDGSDDETRQRKACNVRPPNPDGKVLIMAAGMNRALQRRVAKQTPGAVTVEAVDLTDVITFAGSVDLDQPGDLDTVLEFASEVTTNVDKRGLRSRIAIIERGSSRKDATAVELAALDYKADGSAENLVRLLLALENNQGARTFRPEILGACVQALRSCTPGIPDAFLNAAVRIREQSRMIGRRVPRRAVGSPLLLKGLEADVAVILDAEQFDSNRTRNTKNLYVALTRGSRKLVVCSSSPMVG</sequence>
<dbReference type="RefSeq" id="WP_066870610.1">
    <property type="nucleotide sequence ID" value="NZ_LNQB01000061.1"/>
</dbReference>
<feature type="domain" description="UvrD-like helicase ATP-binding" evidence="6">
    <location>
        <begin position="109"/>
        <end position="175"/>
    </location>
</feature>
<evidence type="ECO:0000313" key="8">
    <source>
        <dbReference type="Proteomes" id="UP000078507"/>
    </source>
</evidence>
<dbReference type="InterPro" id="IPR014016">
    <property type="entry name" value="UvrD-like_ATP-bd"/>
</dbReference>
<keyword evidence="2" id="KW-0378">Hydrolase</keyword>